<protein>
    <submittedName>
        <fullName evidence="1">Uncharacterized protein</fullName>
    </submittedName>
</protein>
<reference evidence="1 2" key="1">
    <citation type="submission" date="2010-08" db="EMBL/GenBank/DDBJ databases">
        <authorList>
            <consortium name="US DOE Joint Genome Institute (JGI-PGF)"/>
            <person name="Lucas S."/>
            <person name="Copeland A."/>
            <person name="Lapidus A."/>
            <person name="Cheng J.-F."/>
            <person name="Bruce D."/>
            <person name="Goodwin L."/>
            <person name="Pitluck S."/>
            <person name="Land M.L."/>
            <person name="Hauser L."/>
            <person name="Chang Y.-J."/>
            <person name="Anderson I.J."/>
            <person name="Johnson E."/>
            <person name="Mulhopadhyay B."/>
            <person name="Kyrpides N."/>
            <person name="Woyke T.J."/>
        </authorList>
    </citation>
    <scope>NUCLEOTIDE SEQUENCE [LARGE SCALE GENOMIC DNA]</scope>
    <source>
        <strain evidence="1 2">6</strain>
    </source>
</reference>
<evidence type="ECO:0000313" key="1">
    <source>
        <dbReference type="EMBL" id="EIM58274.1"/>
    </source>
</evidence>
<keyword evidence="2" id="KW-1185">Reference proteome</keyword>
<dbReference type="EMBL" id="CM001487">
    <property type="protein sequence ID" value="EIM58274.1"/>
    <property type="molecule type" value="Genomic_DNA"/>
</dbReference>
<gene>
    <name evidence="1" type="ORF">EubceDRAFT1_2557</name>
</gene>
<dbReference type="Proteomes" id="UP000005753">
    <property type="component" value="Chromosome"/>
</dbReference>
<dbReference type="HOGENOM" id="CLU_2879143_0_0_9"/>
<dbReference type="OrthoDB" id="3078533at2"/>
<name>I5AWV1_EUBC6</name>
<sequence length="63" mass="7368">MGDYNGNGGLTREQFLYHETKTVYDSKELYYLIIEKEDSTDLPERIEFQIDIAFAADDFGFFS</sequence>
<accession>I5AWV1</accession>
<organism evidence="1 2">
    <name type="scientific">Eubacterium cellulosolvens (strain ATCC 43171 / JCM 9499 / 6)</name>
    <name type="common">Cillobacterium cellulosolvens</name>
    <dbReference type="NCBI Taxonomy" id="633697"/>
    <lineage>
        <taxon>Bacteria</taxon>
        <taxon>Bacillati</taxon>
        <taxon>Bacillota</taxon>
        <taxon>Clostridia</taxon>
        <taxon>Eubacteriales</taxon>
        <taxon>Eubacteriaceae</taxon>
        <taxon>Eubacterium</taxon>
    </lineage>
</organism>
<evidence type="ECO:0000313" key="2">
    <source>
        <dbReference type="Proteomes" id="UP000005753"/>
    </source>
</evidence>
<proteinExistence type="predicted"/>
<dbReference type="AlphaFoldDB" id="I5AWV1"/>
<reference evidence="1 2" key="2">
    <citation type="submission" date="2012-02" db="EMBL/GenBank/DDBJ databases">
        <title>Improved High-Quality Draft sequence of Eubacterium cellulosolvens 6.</title>
        <authorList>
            <consortium name="US DOE Joint Genome Institute"/>
            <person name="Lucas S."/>
            <person name="Han J."/>
            <person name="Lapidus A."/>
            <person name="Cheng J.-F."/>
            <person name="Goodwin L."/>
            <person name="Pitluck S."/>
            <person name="Peters L."/>
            <person name="Mikhailova N."/>
            <person name="Gu W."/>
            <person name="Detter J.C."/>
            <person name="Han C."/>
            <person name="Tapia R."/>
            <person name="Land M."/>
            <person name="Hauser L."/>
            <person name="Kyrpides N."/>
            <person name="Ivanova N."/>
            <person name="Pagani I."/>
            <person name="Johnson E."/>
            <person name="Mukhopadhyay B."/>
            <person name="Anderson I."/>
            <person name="Woyke T."/>
        </authorList>
    </citation>
    <scope>NUCLEOTIDE SEQUENCE [LARGE SCALE GENOMIC DNA]</scope>
    <source>
        <strain evidence="1 2">6</strain>
    </source>
</reference>
<dbReference type="STRING" id="633697.EubceDRAFT1_2557"/>